<accession>A0A0H3ZPF3</accession>
<reference evidence="1" key="1">
    <citation type="journal article" date="2015" name="MBio">
        <title>Eco-Evolutionary Dynamics of Episomes among Ecologically Cohesive Bacterial Populations.</title>
        <authorList>
            <person name="Xue H."/>
            <person name="Cordero O.X."/>
            <person name="Camas F.M."/>
            <person name="Trimble W."/>
            <person name="Meyer F."/>
            <person name="Guglielmini J."/>
            <person name="Rocha E.P."/>
            <person name="Polz M.F."/>
        </authorList>
    </citation>
    <scope>NUCLEOTIDE SEQUENCE</scope>
    <source>
        <strain evidence="1">FF_210</strain>
    </source>
</reference>
<proteinExistence type="predicted"/>
<dbReference type="AlphaFoldDB" id="A0A0H3ZPF3"/>
<evidence type="ECO:0000313" key="1">
    <source>
        <dbReference type="EMBL" id="AKN38065.1"/>
    </source>
</evidence>
<protein>
    <submittedName>
        <fullName evidence="1">Uncharacterized protein</fullName>
    </submittedName>
</protein>
<name>A0A0H3ZPF3_9VIBR</name>
<organism evidence="1">
    <name type="scientific">Vibrio tasmaniensis</name>
    <dbReference type="NCBI Taxonomy" id="212663"/>
    <lineage>
        <taxon>Bacteria</taxon>
        <taxon>Pseudomonadati</taxon>
        <taxon>Pseudomonadota</taxon>
        <taxon>Gammaproteobacteria</taxon>
        <taxon>Vibrionales</taxon>
        <taxon>Vibrionaceae</taxon>
        <taxon>Vibrio</taxon>
    </lineage>
</organism>
<sequence>MSISRNKLALVVNANRANLIKLFSLNFEGSATQAIEQITTRAVERAYVAHRPPPPGEVLKAWVIESRAPQWACRATFDLLIELDWLPNTDIEKAIAARFLLLNDYPINESWKALLGEWLELAKQAQKENSDEYE</sequence>
<dbReference type="EMBL" id="KP795560">
    <property type="protein sequence ID" value="AKN38065.1"/>
    <property type="molecule type" value="Genomic_DNA"/>
</dbReference>